<feature type="compositionally biased region" description="Acidic residues" evidence="6">
    <location>
        <begin position="18"/>
        <end position="32"/>
    </location>
</feature>
<dbReference type="FunFam" id="1.20.1250.20:FF:000057">
    <property type="entry name" value="MFS general substrate transporter"/>
    <property type="match status" value="1"/>
</dbReference>
<dbReference type="FunFam" id="1.20.1250.20:FF:000013">
    <property type="entry name" value="MFS general substrate transporter"/>
    <property type="match status" value="1"/>
</dbReference>
<feature type="transmembrane region" description="Helical" evidence="7">
    <location>
        <begin position="148"/>
        <end position="166"/>
    </location>
</feature>
<dbReference type="PROSITE" id="PS50850">
    <property type="entry name" value="MFS"/>
    <property type="match status" value="1"/>
</dbReference>
<evidence type="ECO:0000256" key="6">
    <source>
        <dbReference type="SAM" id="MobiDB-lite"/>
    </source>
</evidence>
<keyword evidence="3 7" id="KW-0812">Transmembrane</keyword>
<comment type="subcellular location">
    <subcellularLocation>
        <location evidence="1">Membrane</location>
        <topology evidence="1">Multi-pass membrane protein</topology>
    </subcellularLocation>
</comment>
<dbReference type="Gene3D" id="1.20.1250.20">
    <property type="entry name" value="MFS general substrate transporter like domains"/>
    <property type="match status" value="2"/>
</dbReference>
<feature type="compositionally biased region" description="Basic and acidic residues" evidence="6">
    <location>
        <begin position="1"/>
        <end position="17"/>
    </location>
</feature>
<keyword evidence="4 7" id="KW-1133">Transmembrane helix</keyword>
<feature type="transmembrane region" description="Helical" evidence="7">
    <location>
        <begin position="88"/>
        <end position="106"/>
    </location>
</feature>
<dbReference type="InterPro" id="IPR020846">
    <property type="entry name" value="MFS_dom"/>
</dbReference>
<dbReference type="GO" id="GO:0016020">
    <property type="term" value="C:membrane"/>
    <property type="evidence" value="ECO:0007669"/>
    <property type="project" value="UniProtKB-SubCell"/>
</dbReference>
<dbReference type="Proteomes" id="UP000292082">
    <property type="component" value="Unassembled WGS sequence"/>
</dbReference>
<accession>A0A4Q9QAJ6</accession>
<organism evidence="8 9">
    <name type="scientific">Dichomitus squalens</name>
    <dbReference type="NCBI Taxonomy" id="114155"/>
    <lineage>
        <taxon>Eukaryota</taxon>
        <taxon>Fungi</taxon>
        <taxon>Dikarya</taxon>
        <taxon>Basidiomycota</taxon>
        <taxon>Agaricomycotina</taxon>
        <taxon>Agaricomycetes</taxon>
        <taxon>Polyporales</taxon>
        <taxon>Polyporaceae</taxon>
        <taxon>Dichomitus</taxon>
    </lineage>
</organism>
<protein>
    <submittedName>
        <fullName evidence="8">MFS general substrate transporter</fullName>
    </submittedName>
</protein>
<feature type="transmembrane region" description="Helical" evidence="7">
    <location>
        <begin position="178"/>
        <end position="200"/>
    </location>
</feature>
<evidence type="ECO:0000313" key="9">
    <source>
        <dbReference type="Proteomes" id="UP000292082"/>
    </source>
</evidence>
<proteinExistence type="predicted"/>
<evidence type="ECO:0000256" key="7">
    <source>
        <dbReference type="SAM" id="Phobius"/>
    </source>
</evidence>
<feature type="region of interest" description="Disordered" evidence="6">
    <location>
        <begin position="1"/>
        <end position="32"/>
    </location>
</feature>
<dbReference type="InterPro" id="IPR011701">
    <property type="entry name" value="MFS"/>
</dbReference>
<feature type="transmembrane region" description="Helical" evidence="7">
    <location>
        <begin position="212"/>
        <end position="234"/>
    </location>
</feature>
<reference evidence="8 9" key="1">
    <citation type="submission" date="2019-01" db="EMBL/GenBank/DDBJ databases">
        <title>Draft genome sequences of three monokaryotic isolates of the white-rot basidiomycete fungus Dichomitus squalens.</title>
        <authorList>
            <consortium name="DOE Joint Genome Institute"/>
            <person name="Lopez S.C."/>
            <person name="Andreopoulos B."/>
            <person name="Pangilinan J."/>
            <person name="Lipzen A."/>
            <person name="Riley R."/>
            <person name="Ahrendt S."/>
            <person name="Ng V."/>
            <person name="Barry K."/>
            <person name="Daum C."/>
            <person name="Grigoriev I.V."/>
            <person name="Hilden K.S."/>
            <person name="Makela M.R."/>
            <person name="de Vries R.P."/>
        </authorList>
    </citation>
    <scope>NUCLEOTIDE SEQUENCE [LARGE SCALE GENOMIC DNA]</scope>
    <source>
        <strain evidence="8 9">CBS 464.89</strain>
    </source>
</reference>
<feature type="transmembrane region" description="Helical" evidence="7">
    <location>
        <begin position="350"/>
        <end position="371"/>
    </location>
</feature>
<feature type="transmembrane region" description="Helical" evidence="7">
    <location>
        <begin position="409"/>
        <end position="429"/>
    </location>
</feature>
<feature type="transmembrane region" description="Helical" evidence="7">
    <location>
        <begin position="118"/>
        <end position="142"/>
    </location>
</feature>
<evidence type="ECO:0000256" key="1">
    <source>
        <dbReference type="ARBA" id="ARBA00004141"/>
    </source>
</evidence>
<dbReference type="Pfam" id="PF07690">
    <property type="entry name" value="MFS_1"/>
    <property type="match status" value="1"/>
</dbReference>
<keyword evidence="5 7" id="KW-0472">Membrane</keyword>
<dbReference type="PANTHER" id="PTHR43791">
    <property type="entry name" value="PERMEASE-RELATED"/>
    <property type="match status" value="1"/>
</dbReference>
<dbReference type="SUPFAM" id="SSF103473">
    <property type="entry name" value="MFS general substrate transporter"/>
    <property type="match status" value="1"/>
</dbReference>
<evidence type="ECO:0000256" key="3">
    <source>
        <dbReference type="ARBA" id="ARBA00022692"/>
    </source>
</evidence>
<gene>
    <name evidence="8" type="ORF">BD310DRAFT_915335</name>
</gene>
<feature type="transmembrane region" description="Helical" evidence="7">
    <location>
        <begin position="319"/>
        <end position="338"/>
    </location>
</feature>
<evidence type="ECO:0000256" key="4">
    <source>
        <dbReference type="ARBA" id="ARBA00022989"/>
    </source>
</evidence>
<feature type="transmembrane region" description="Helical" evidence="7">
    <location>
        <begin position="441"/>
        <end position="463"/>
    </location>
</feature>
<evidence type="ECO:0000256" key="2">
    <source>
        <dbReference type="ARBA" id="ARBA00022448"/>
    </source>
</evidence>
<keyword evidence="2" id="KW-0813">Transport</keyword>
<feature type="transmembrane region" description="Helical" evidence="7">
    <location>
        <begin position="287"/>
        <end position="307"/>
    </location>
</feature>
<dbReference type="PANTHER" id="PTHR43791:SF6">
    <property type="entry name" value="TRANSPORTER, PUTATIVE (AFU_ORTHOLOGUE AFUA_1G16690)-RELATED"/>
    <property type="match status" value="1"/>
</dbReference>
<feature type="transmembrane region" description="Helical" evidence="7">
    <location>
        <begin position="377"/>
        <end position="397"/>
    </location>
</feature>
<dbReference type="AlphaFoldDB" id="A0A4Q9QAJ6"/>
<evidence type="ECO:0000313" key="8">
    <source>
        <dbReference type="EMBL" id="TBU64091.1"/>
    </source>
</evidence>
<keyword evidence="9" id="KW-1185">Reference proteome</keyword>
<sequence length="487" mass="54439">MPPTRSLEKEHDSRVGDVEADEQQLTGDEEFGGTEARKKLEKKLLLKLDARMSILIVIYILNYIDRNNASAARLRGLEDDLHLKGTEFSTLLSILYVGYILMQIPSNMFLNYIGKPSLYLPICMVIWGMISTLTGITTNFVGALLTRFFLGFVEAAFFPGALFLLSKWYKRSELGLRTAVLSCGSLISNAFGSLIASGILDGMEGKLGHSAWRWLFFIEGALTMFFAIVAIFILPDFPATSHTWLSPEEVRLAQKRMEEDVGVGDEASAESGGKFDGLSMALTDWKVWWLALALTSLVVSLSFNAFFPTLSATMGYNSTITLLLCAPPWVFATIVAFAMSRHSDRSRERFWHIAIPLSLGIVGFVIAISTMKLAARYVSLFLMAQSYAGFIIFLAWISNTIARPPSKRAVALAFINAFSQLGNIAGSYVWPKNWGPTYRHSYAICIATNGLCIVMCYIFKLHLERENRRFAKKEEEEGRPEGFRYIS</sequence>
<dbReference type="GO" id="GO:0022857">
    <property type="term" value="F:transmembrane transporter activity"/>
    <property type="evidence" value="ECO:0007669"/>
    <property type="project" value="InterPro"/>
</dbReference>
<evidence type="ECO:0000256" key="5">
    <source>
        <dbReference type="ARBA" id="ARBA00023136"/>
    </source>
</evidence>
<dbReference type="InterPro" id="IPR036259">
    <property type="entry name" value="MFS_trans_sf"/>
</dbReference>
<dbReference type="EMBL" id="ML145087">
    <property type="protein sequence ID" value="TBU64091.1"/>
    <property type="molecule type" value="Genomic_DNA"/>
</dbReference>
<name>A0A4Q9QAJ6_9APHY</name>